<dbReference type="EMBL" id="MNAD01000337">
    <property type="protein sequence ID" value="OJT14046.1"/>
    <property type="molecule type" value="Genomic_DNA"/>
</dbReference>
<comment type="caution">
    <text evidence="2">The sequence shown here is derived from an EMBL/GenBank/DDBJ whole genome shotgun (WGS) entry which is preliminary data.</text>
</comment>
<evidence type="ECO:0000313" key="2">
    <source>
        <dbReference type="EMBL" id="OJT14046.1"/>
    </source>
</evidence>
<protein>
    <submittedName>
        <fullName evidence="2">Uncharacterized protein</fullName>
    </submittedName>
</protein>
<evidence type="ECO:0000256" key="1">
    <source>
        <dbReference type="SAM" id="MobiDB-lite"/>
    </source>
</evidence>
<dbReference type="OrthoDB" id="5125733at2759"/>
<accession>A0A1M2W2L8</accession>
<keyword evidence="3" id="KW-1185">Reference proteome</keyword>
<reference evidence="2 3" key="1">
    <citation type="submission" date="2016-10" db="EMBL/GenBank/DDBJ databases">
        <title>Genome sequence of the basidiomycete white-rot fungus Trametes pubescens.</title>
        <authorList>
            <person name="Makela M.R."/>
            <person name="Granchi Z."/>
            <person name="Peng M."/>
            <person name="De Vries R.P."/>
            <person name="Grigoriev I."/>
            <person name="Riley R."/>
            <person name="Hilden K."/>
        </authorList>
    </citation>
    <scope>NUCLEOTIDE SEQUENCE [LARGE SCALE GENOMIC DNA]</scope>
    <source>
        <strain evidence="2 3">FBCC735</strain>
    </source>
</reference>
<dbReference type="Proteomes" id="UP000184267">
    <property type="component" value="Unassembled WGS sequence"/>
</dbReference>
<proteinExistence type="predicted"/>
<feature type="compositionally biased region" description="Basic and acidic residues" evidence="1">
    <location>
        <begin position="79"/>
        <end position="96"/>
    </location>
</feature>
<evidence type="ECO:0000313" key="3">
    <source>
        <dbReference type="Proteomes" id="UP000184267"/>
    </source>
</evidence>
<gene>
    <name evidence="2" type="ORF">TRAPUB_9403</name>
</gene>
<dbReference type="AlphaFoldDB" id="A0A1M2W2L8"/>
<name>A0A1M2W2L8_TRAPU</name>
<sequence length="109" mass="12175">MKNISQRAISDPSDKLVACGAIAQGFLCVLGSKYLAGQSRDKAQGTSLRAPPWSWATIEGRVRMVDSMWPRTQSEMGAETEKRGEGDRRFRMDRRNAFQGSPLEEIELV</sequence>
<feature type="region of interest" description="Disordered" evidence="1">
    <location>
        <begin position="70"/>
        <end position="96"/>
    </location>
</feature>
<organism evidence="2 3">
    <name type="scientific">Trametes pubescens</name>
    <name type="common">White-rot fungus</name>
    <dbReference type="NCBI Taxonomy" id="154538"/>
    <lineage>
        <taxon>Eukaryota</taxon>
        <taxon>Fungi</taxon>
        <taxon>Dikarya</taxon>
        <taxon>Basidiomycota</taxon>
        <taxon>Agaricomycotina</taxon>
        <taxon>Agaricomycetes</taxon>
        <taxon>Polyporales</taxon>
        <taxon>Polyporaceae</taxon>
        <taxon>Trametes</taxon>
    </lineage>
</organism>